<feature type="compositionally biased region" description="Basic residues" evidence="1">
    <location>
        <begin position="1"/>
        <end position="17"/>
    </location>
</feature>
<dbReference type="EMBL" id="JBHTHM010000033">
    <property type="protein sequence ID" value="MFD0782710.1"/>
    <property type="molecule type" value="Genomic_DNA"/>
</dbReference>
<evidence type="ECO:0000313" key="4">
    <source>
        <dbReference type="Proteomes" id="UP001597053"/>
    </source>
</evidence>
<organism evidence="3 4">
    <name type="scientific">Micromonospora azadirachtae</name>
    <dbReference type="NCBI Taxonomy" id="1970735"/>
    <lineage>
        <taxon>Bacteria</taxon>
        <taxon>Bacillati</taxon>
        <taxon>Actinomycetota</taxon>
        <taxon>Actinomycetes</taxon>
        <taxon>Micromonosporales</taxon>
        <taxon>Micromonosporaceae</taxon>
        <taxon>Micromonospora</taxon>
    </lineage>
</organism>
<dbReference type="InterPro" id="IPR002577">
    <property type="entry name" value="HTH_HxlR"/>
</dbReference>
<evidence type="ECO:0000259" key="2">
    <source>
        <dbReference type="Pfam" id="PF01638"/>
    </source>
</evidence>
<feature type="region of interest" description="Disordered" evidence="1">
    <location>
        <begin position="1"/>
        <end position="32"/>
    </location>
</feature>
<comment type="caution">
    <text evidence="3">The sequence shown here is derived from an EMBL/GenBank/DDBJ whole genome shotgun (WGS) entry which is preliminary data.</text>
</comment>
<reference evidence="4" key="1">
    <citation type="journal article" date="2019" name="Int. J. Syst. Evol. Microbiol.">
        <title>The Global Catalogue of Microorganisms (GCM) 10K type strain sequencing project: providing services to taxonomists for standard genome sequencing and annotation.</title>
        <authorList>
            <consortium name="The Broad Institute Genomics Platform"/>
            <consortium name="The Broad Institute Genome Sequencing Center for Infectious Disease"/>
            <person name="Wu L."/>
            <person name="Ma J."/>
        </authorList>
    </citation>
    <scope>NUCLEOTIDE SEQUENCE [LARGE SCALE GENOMIC DNA]</scope>
    <source>
        <strain evidence="4">JCM 32148</strain>
    </source>
</reference>
<dbReference type="Gene3D" id="1.10.10.10">
    <property type="entry name" value="Winged helix-like DNA-binding domain superfamily/Winged helix DNA-binding domain"/>
    <property type="match status" value="1"/>
</dbReference>
<evidence type="ECO:0000256" key="1">
    <source>
        <dbReference type="SAM" id="MobiDB-lite"/>
    </source>
</evidence>
<keyword evidence="4" id="KW-1185">Reference proteome</keyword>
<name>A0ABW2ZVN2_9ACTN</name>
<sequence length="94" mass="10756">MCARKSHGRCSHRRTRSRQAGARLPRTGTTMTRTSTVTFSTAWATVERRHRRHLEGGPLRYTELIDCIPGNSQRMLTLTLQQLTRPSDHDQEAP</sequence>
<gene>
    <name evidence="3" type="ORF">ACFQZ8_02035</name>
</gene>
<protein>
    <submittedName>
        <fullName evidence="3">Winged helix-turn-helix transcriptional regulator</fullName>
    </submittedName>
</protein>
<feature type="domain" description="HTH hxlR-type" evidence="2">
    <location>
        <begin position="53"/>
        <end position="84"/>
    </location>
</feature>
<dbReference type="InterPro" id="IPR036388">
    <property type="entry name" value="WH-like_DNA-bd_sf"/>
</dbReference>
<accession>A0ABW2ZVN2</accession>
<dbReference type="Proteomes" id="UP001597053">
    <property type="component" value="Unassembled WGS sequence"/>
</dbReference>
<dbReference type="Pfam" id="PF01638">
    <property type="entry name" value="HxlR"/>
    <property type="match status" value="1"/>
</dbReference>
<proteinExistence type="predicted"/>
<evidence type="ECO:0000313" key="3">
    <source>
        <dbReference type="EMBL" id="MFD0782710.1"/>
    </source>
</evidence>